<protein>
    <recommendedName>
        <fullName evidence="3">Antitoxin</fullName>
    </recommendedName>
</protein>
<dbReference type="EMBL" id="JXZB01000004">
    <property type="protein sequence ID" value="KIQ62106.1"/>
    <property type="molecule type" value="Genomic_DNA"/>
</dbReference>
<sequence>MSKTLIDIDDETLALAAEVLGTATKKDTVNAALGEVVARYRRERAIAELAVLAEQGAFDALLESGFEEEAWR</sequence>
<reference evidence="1 2" key="1">
    <citation type="submission" date="2015-02" db="EMBL/GenBank/DDBJ databases">
        <title>Draft genome sequence of Kitasatospora griseola MF730-N6, a bafilomycin, terpentecin and satosporin producer.</title>
        <authorList>
            <person name="Arens J.C."/>
            <person name="Haltli B."/>
            <person name="Kerr R.G."/>
        </authorList>
    </citation>
    <scope>NUCLEOTIDE SEQUENCE [LARGE SCALE GENOMIC DNA]</scope>
    <source>
        <strain evidence="1 2">MF730-N6</strain>
    </source>
</reference>
<dbReference type="STRING" id="2064.TR51_23330"/>
<dbReference type="Proteomes" id="UP000032066">
    <property type="component" value="Unassembled WGS sequence"/>
</dbReference>
<dbReference type="InterPro" id="IPR019239">
    <property type="entry name" value="VapB_antitoxin"/>
</dbReference>
<dbReference type="RefSeq" id="WP_043913972.1">
    <property type="nucleotide sequence ID" value="NZ_JXZB01000004.1"/>
</dbReference>
<evidence type="ECO:0000313" key="2">
    <source>
        <dbReference type="Proteomes" id="UP000032066"/>
    </source>
</evidence>
<dbReference type="PATRIC" id="fig|2064.6.peg.5005"/>
<proteinExistence type="predicted"/>
<comment type="caution">
    <text evidence="1">The sequence shown here is derived from an EMBL/GenBank/DDBJ whole genome shotgun (WGS) entry which is preliminary data.</text>
</comment>
<dbReference type="Pfam" id="PF09957">
    <property type="entry name" value="VapB_antitoxin"/>
    <property type="match status" value="1"/>
</dbReference>
<name>A0A0D0NSL5_KITGR</name>
<dbReference type="OrthoDB" id="4563074at2"/>
<accession>A0A0D0NSL5</accession>
<evidence type="ECO:0008006" key="3">
    <source>
        <dbReference type="Google" id="ProtNLM"/>
    </source>
</evidence>
<gene>
    <name evidence="1" type="ORF">TR51_23330</name>
</gene>
<dbReference type="AlphaFoldDB" id="A0A0D0NSL5"/>
<organism evidence="1 2">
    <name type="scientific">Kitasatospora griseola</name>
    <name type="common">Streptomyces griseolosporeus</name>
    <dbReference type="NCBI Taxonomy" id="2064"/>
    <lineage>
        <taxon>Bacteria</taxon>
        <taxon>Bacillati</taxon>
        <taxon>Actinomycetota</taxon>
        <taxon>Actinomycetes</taxon>
        <taxon>Kitasatosporales</taxon>
        <taxon>Streptomycetaceae</taxon>
        <taxon>Kitasatospora</taxon>
    </lineage>
</organism>
<evidence type="ECO:0000313" key="1">
    <source>
        <dbReference type="EMBL" id="KIQ62106.1"/>
    </source>
</evidence>
<keyword evidence="2" id="KW-1185">Reference proteome</keyword>